<accession>A0A1N7S7X9</accession>
<name>A0A1N7S7X9_9BURK</name>
<evidence type="ECO:0000313" key="2">
    <source>
        <dbReference type="Proteomes" id="UP000187012"/>
    </source>
</evidence>
<dbReference type="AlphaFoldDB" id="A0A1N7S7X9"/>
<evidence type="ECO:0000313" key="1">
    <source>
        <dbReference type="EMBL" id="SIT43412.1"/>
    </source>
</evidence>
<sequence length="58" mass="6925">MDFHDNGRAVCYSNDYHNVSTFRFDVARERVRRARGSTFRTKKLCTSRRSALPNWRNT</sequence>
<reference evidence="1 2" key="1">
    <citation type="submission" date="2016-12" db="EMBL/GenBank/DDBJ databases">
        <authorList>
            <person name="Song W.-J."/>
            <person name="Kurnit D.M."/>
        </authorList>
    </citation>
    <scope>NUCLEOTIDE SEQUENCE [LARGE SCALE GENOMIC DNA]</scope>
    <source>
        <strain evidence="1 2">STM7296</strain>
    </source>
</reference>
<dbReference type="Proteomes" id="UP000187012">
    <property type="component" value="Unassembled WGS sequence"/>
</dbReference>
<proteinExistence type="predicted"/>
<protein>
    <submittedName>
        <fullName evidence="1">Uncharacterized protein</fullName>
    </submittedName>
</protein>
<keyword evidence="2" id="KW-1185">Reference proteome</keyword>
<dbReference type="STRING" id="1247936.BN2475_420097"/>
<gene>
    <name evidence="1" type="ORF">BN2475_420097</name>
</gene>
<organism evidence="1 2">
    <name type="scientific">Paraburkholderia ribeironis</name>
    <dbReference type="NCBI Taxonomy" id="1247936"/>
    <lineage>
        <taxon>Bacteria</taxon>
        <taxon>Pseudomonadati</taxon>
        <taxon>Pseudomonadota</taxon>
        <taxon>Betaproteobacteria</taxon>
        <taxon>Burkholderiales</taxon>
        <taxon>Burkholderiaceae</taxon>
        <taxon>Paraburkholderia</taxon>
    </lineage>
</organism>
<dbReference type="EMBL" id="CYGX02000042">
    <property type="protein sequence ID" value="SIT43412.1"/>
    <property type="molecule type" value="Genomic_DNA"/>
</dbReference>